<dbReference type="EMBL" id="GBEZ01022824">
    <property type="protein sequence ID" value="JAC64032.1"/>
    <property type="molecule type" value="Transcribed_RNA"/>
</dbReference>
<protein>
    <submittedName>
        <fullName evidence="1">Uncharacterized protein</fullName>
    </submittedName>
</protein>
<dbReference type="AlphaFoldDB" id="A0A061QTQ0"/>
<proteinExistence type="predicted"/>
<name>A0A061QTQ0_9CHLO</name>
<organism evidence="1">
    <name type="scientific">Tetraselmis sp. GSL018</name>
    <dbReference type="NCBI Taxonomy" id="582737"/>
    <lineage>
        <taxon>Eukaryota</taxon>
        <taxon>Viridiplantae</taxon>
        <taxon>Chlorophyta</taxon>
        <taxon>core chlorophytes</taxon>
        <taxon>Chlorodendrophyceae</taxon>
        <taxon>Chlorodendrales</taxon>
        <taxon>Chlorodendraceae</taxon>
        <taxon>Tetraselmis</taxon>
    </lineage>
</organism>
<reference evidence="1" key="1">
    <citation type="submission" date="2014-05" db="EMBL/GenBank/DDBJ databases">
        <title>The transcriptome of the halophilic microalga Tetraselmis sp. GSL018 isolated from the Great Salt Lake, Utah.</title>
        <authorList>
            <person name="Jinkerson R.E."/>
            <person name="D'Adamo S."/>
            <person name="Posewitz M.C."/>
        </authorList>
    </citation>
    <scope>NUCLEOTIDE SEQUENCE</scope>
    <source>
        <strain evidence="1">GSL018</strain>
    </source>
</reference>
<accession>A0A061QTQ0</accession>
<evidence type="ECO:0000313" key="1">
    <source>
        <dbReference type="EMBL" id="JAC64032.1"/>
    </source>
</evidence>
<sequence length="322" mass="34643">MVGENDCSTTGNISAVETGVTVSEAFPVAAFKESDGKTSGGKVRTKLCPLCSQTYGTKMGGKPGGTQCTNMVPARDDEGNVRFDSSGKPVLIQCPYVFMSSKQSLVLKRKSEGFAAAKAKVPCPQKLRKLHQLEQVFYGETLNKVEKQLPKLGGEVYVGLVAPTCTPIVEENETRTAASAETDDGQDRLSAVILHHFTGPYLKSVVGDEEKQEKQRIILQQIAHQLAEEKAKTGDEANGAGNRKLLSTNLEAFMSSIKLGHCTERIEQAGLSLPELVSHAKLEKEKGGKPESVARMLTQRAGIPIGAACKIMIAIIQALEKK</sequence>
<gene>
    <name evidence="1" type="ORF">TSPGSL018_19195</name>
</gene>